<evidence type="ECO:0000313" key="2">
    <source>
        <dbReference type="Proteomes" id="UP000003438"/>
    </source>
</evidence>
<sequence length="247" mass="26703">MKQLTIDTGVEEFSVNGHGVLRFNPADPNLYHRFFDAGKTLSALDKELEEKVAALPDGPESAEAGLALLAEYDGRIKALLTGIFGAENDFDRVLGGVNLAGVGTNGKRVVQNLLEALTPILQQGAQRHLEAAADAAVAEADAAGTPRLMDWQQDAPLIAAGISRAAGQDVRALPYLHWWSFLGWFDAIGEGTFATVVAIRDKLRRGKKLEPWELDFYRTHRAAVDLRPAPDPAADAEKQQLLARLGA</sequence>
<evidence type="ECO:0008006" key="3">
    <source>
        <dbReference type="Google" id="ProtNLM"/>
    </source>
</evidence>
<dbReference type="RefSeq" id="WP_007048284.1">
    <property type="nucleotide sequence ID" value="NZ_GG704770.1"/>
</dbReference>
<keyword evidence="2" id="KW-1185">Reference proteome</keyword>
<organism evidence="1 2">
    <name type="scientific">Subdoligranulum variabile DSM 15176</name>
    <dbReference type="NCBI Taxonomy" id="411471"/>
    <lineage>
        <taxon>Bacteria</taxon>
        <taxon>Bacillati</taxon>
        <taxon>Bacillota</taxon>
        <taxon>Clostridia</taxon>
        <taxon>Eubacteriales</taxon>
        <taxon>Oscillospiraceae</taxon>
        <taxon>Subdoligranulum</taxon>
    </lineage>
</organism>
<dbReference type="OrthoDB" id="1849955at2"/>
<name>D1PRA6_9FIRM</name>
<dbReference type="STRING" id="411471.SUBVAR_06935"/>
<dbReference type="EMBL" id="ACBY02000056">
    <property type="protein sequence ID" value="EFB74808.1"/>
    <property type="molecule type" value="Genomic_DNA"/>
</dbReference>
<proteinExistence type="predicted"/>
<accession>D1PRA6</accession>
<dbReference type="Proteomes" id="UP000003438">
    <property type="component" value="Unassembled WGS sequence"/>
</dbReference>
<reference evidence="1" key="1">
    <citation type="submission" date="2009-12" db="EMBL/GenBank/DDBJ databases">
        <authorList>
            <person name="Weinstock G."/>
            <person name="Sodergren E."/>
            <person name="Clifton S."/>
            <person name="Fulton L."/>
            <person name="Fulton B."/>
            <person name="Courtney L."/>
            <person name="Fronick C."/>
            <person name="Harrison M."/>
            <person name="Strong C."/>
            <person name="Farmer C."/>
            <person name="Delahaunty K."/>
            <person name="Markovic C."/>
            <person name="Hall O."/>
            <person name="Minx P."/>
            <person name="Tomlinson C."/>
            <person name="Mitreva M."/>
            <person name="Nelson J."/>
            <person name="Hou S."/>
            <person name="Wollam A."/>
            <person name="Pepin K.H."/>
            <person name="Johnson M."/>
            <person name="Bhonagiri V."/>
            <person name="Nash W.E."/>
            <person name="Warren W."/>
            <person name="Chinwalla A."/>
            <person name="Mardis E.R."/>
            <person name="Wilson R.K."/>
        </authorList>
    </citation>
    <scope>NUCLEOTIDE SEQUENCE [LARGE SCALE GENOMIC DNA]</scope>
    <source>
        <strain evidence="1">DSM 15176</strain>
    </source>
</reference>
<dbReference type="eggNOG" id="ENOG5032YQB">
    <property type="taxonomic scope" value="Bacteria"/>
</dbReference>
<dbReference type="HOGENOM" id="CLU_1124058_0_0_9"/>
<dbReference type="AlphaFoldDB" id="D1PRA6"/>
<evidence type="ECO:0000313" key="1">
    <source>
        <dbReference type="EMBL" id="EFB74808.1"/>
    </source>
</evidence>
<comment type="caution">
    <text evidence="1">The sequence shown here is derived from an EMBL/GenBank/DDBJ whole genome shotgun (WGS) entry which is preliminary data.</text>
</comment>
<gene>
    <name evidence="1" type="ORF">SUBVAR_06935</name>
</gene>
<protein>
    <recommendedName>
        <fullName evidence="3">Bacteriophage Gp15 protein</fullName>
    </recommendedName>
</protein>